<feature type="compositionally biased region" description="Polar residues" evidence="1">
    <location>
        <begin position="225"/>
        <end position="235"/>
    </location>
</feature>
<feature type="region of interest" description="Disordered" evidence="1">
    <location>
        <begin position="128"/>
        <end position="235"/>
    </location>
</feature>
<organism evidence="2 3">
    <name type="scientific">Sorghum bicolor</name>
    <name type="common">Sorghum</name>
    <name type="synonym">Sorghum vulgare</name>
    <dbReference type="NCBI Taxonomy" id="4558"/>
    <lineage>
        <taxon>Eukaryota</taxon>
        <taxon>Viridiplantae</taxon>
        <taxon>Streptophyta</taxon>
        <taxon>Embryophyta</taxon>
        <taxon>Tracheophyta</taxon>
        <taxon>Spermatophyta</taxon>
        <taxon>Magnoliopsida</taxon>
        <taxon>Liliopsida</taxon>
        <taxon>Poales</taxon>
        <taxon>Poaceae</taxon>
        <taxon>PACMAD clade</taxon>
        <taxon>Panicoideae</taxon>
        <taxon>Andropogonodae</taxon>
        <taxon>Andropogoneae</taxon>
        <taxon>Sorghinae</taxon>
        <taxon>Sorghum</taxon>
    </lineage>
</organism>
<protein>
    <submittedName>
        <fullName evidence="2">Uncharacterized protein</fullName>
    </submittedName>
</protein>
<sequence>MPQNYIERLWERLKTVGQPRSDTPLRLVLLCMSCQCACYHVVKTERCTMSCPRQVSNGFAFEFCILAKLANEGGNLAFLPNPGRLGKGRSVSPPARPRLFFAPYSGNFHRDISRHKVPIGLRLLFATQSLTTRRRPPREETPPHAPPSRSRHKVSMCRRSPRDRNTSTRVVVRCRSRRIAPPEAMSSRPPSIPPTPTFNASSRPPNVHHTSASSQIAHEEDGYVSLSSPGSYQSW</sequence>
<comment type="caution">
    <text evidence="2">The sequence shown here is derived from an EMBL/GenBank/DDBJ whole genome shotgun (WGS) entry which is preliminary data.</text>
</comment>
<evidence type="ECO:0000256" key="1">
    <source>
        <dbReference type="SAM" id="MobiDB-lite"/>
    </source>
</evidence>
<dbReference type="EMBL" id="CM027689">
    <property type="protein sequence ID" value="KAG0512355.1"/>
    <property type="molecule type" value="Genomic_DNA"/>
</dbReference>
<evidence type="ECO:0000313" key="2">
    <source>
        <dbReference type="EMBL" id="KAG0512355.1"/>
    </source>
</evidence>
<name>A0A921Q0L1_SORBI</name>
<dbReference type="Proteomes" id="UP000807115">
    <property type="component" value="Chromosome 10"/>
</dbReference>
<evidence type="ECO:0000313" key="3">
    <source>
        <dbReference type="Proteomes" id="UP000807115"/>
    </source>
</evidence>
<feature type="compositionally biased region" description="Polar residues" evidence="1">
    <location>
        <begin position="198"/>
        <end position="216"/>
    </location>
</feature>
<reference evidence="2" key="1">
    <citation type="journal article" date="2019" name="BMC Genomics">
        <title>A new reference genome for Sorghum bicolor reveals high levels of sequence similarity between sweet and grain genotypes: implications for the genetics of sugar metabolism.</title>
        <authorList>
            <person name="Cooper E.A."/>
            <person name="Brenton Z.W."/>
            <person name="Flinn B.S."/>
            <person name="Jenkins J."/>
            <person name="Shu S."/>
            <person name="Flowers D."/>
            <person name="Luo F."/>
            <person name="Wang Y."/>
            <person name="Xia P."/>
            <person name="Barry K."/>
            <person name="Daum C."/>
            <person name="Lipzen A."/>
            <person name="Yoshinaga Y."/>
            <person name="Schmutz J."/>
            <person name="Saski C."/>
            <person name="Vermerris W."/>
            <person name="Kresovich S."/>
        </authorList>
    </citation>
    <scope>NUCLEOTIDE SEQUENCE</scope>
</reference>
<dbReference type="AlphaFoldDB" id="A0A921Q0L1"/>
<reference evidence="2" key="2">
    <citation type="submission" date="2020-10" db="EMBL/GenBank/DDBJ databases">
        <authorList>
            <person name="Cooper E.A."/>
            <person name="Brenton Z.W."/>
            <person name="Flinn B.S."/>
            <person name="Jenkins J."/>
            <person name="Shu S."/>
            <person name="Flowers D."/>
            <person name="Luo F."/>
            <person name="Wang Y."/>
            <person name="Xia P."/>
            <person name="Barry K."/>
            <person name="Daum C."/>
            <person name="Lipzen A."/>
            <person name="Yoshinaga Y."/>
            <person name="Schmutz J."/>
            <person name="Saski C."/>
            <person name="Vermerris W."/>
            <person name="Kresovich S."/>
        </authorList>
    </citation>
    <scope>NUCLEOTIDE SEQUENCE</scope>
</reference>
<accession>A0A921Q0L1</accession>
<proteinExistence type="predicted"/>
<gene>
    <name evidence="2" type="ORF">BDA96_10G006100</name>
</gene>
<feature type="compositionally biased region" description="Basic residues" evidence="1">
    <location>
        <begin position="149"/>
        <end position="159"/>
    </location>
</feature>